<dbReference type="RefSeq" id="WP_188703863.1">
    <property type="nucleotide sequence ID" value="NZ_BMLX01000002.1"/>
</dbReference>
<dbReference type="InterPro" id="IPR036388">
    <property type="entry name" value="WH-like_DNA-bd_sf"/>
</dbReference>
<sequence length="156" mass="17201">MRLNVFTDYCLRTLLYLGVNNDGLATRSDIATAYGISDNHLMKVVNWLARQGYIETVRGKGGGMRLGRPADRINIGELVRASESDSPLVECFDPAHSDCRITRVCQLKFVLAEALEALYGVLDRYTLAHLLTDPQPLASLLHVVPAHVPLAQRAPS</sequence>
<protein>
    <submittedName>
        <fullName evidence="2">DNA-binding protein</fullName>
    </submittedName>
</protein>
<dbReference type="PANTHER" id="PTHR33221">
    <property type="entry name" value="WINGED HELIX-TURN-HELIX TRANSCRIPTIONAL REGULATOR, RRF2 FAMILY"/>
    <property type="match status" value="1"/>
</dbReference>
<dbReference type="Proteomes" id="UP000637267">
    <property type="component" value="Unassembled WGS sequence"/>
</dbReference>
<dbReference type="Pfam" id="PF02082">
    <property type="entry name" value="Rrf2"/>
    <property type="match status" value="1"/>
</dbReference>
<gene>
    <name evidence="2" type="ORF">GCM10010970_17240</name>
</gene>
<proteinExistence type="predicted"/>
<comment type="caution">
    <text evidence="2">The sequence shown here is derived from an EMBL/GenBank/DDBJ whole genome shotgun (WGS) entry which is preliminary data.</text>
</comment>
<evidence type="ECO:0000256" key="1">
    <source>
        <dbReference type="ARBA" id="ARBA00023125"/>
    </source>
</evidence>
<dbReference type="NCBIfam" id="TIGR00738">
    <property type="entry name" value="rrf2_super"/>
    <property type="match status" value="1"/>
</dbReference>
<dbReference type="PROSITE" id="PS51197">
    <property type="entry name" value="HTH_RRF2_2"/>
    <property type="match status" value="1"/>
</dbReference>
<dbReference type="InterPro" id="IPR000944">
    <property type="entry name" value="Tscrpt_reg_Rrf2"/>
</dbReference>
<keyword evidence="3" id="KW-1185">Reference proteome</keyword>
<evidence type="ECO:0000313" key="2">
    <source>
        <dbReference type="EMBL" id="GGP20845.1"/>
    </source>
</evidence>
<dbReference type="PANTHER" id="PTHR33221:SF4">
    <property type="entry name" value="HTH-TYPE TRANSCRIPTIONAL REPRESSOR NSRR"/>
    <property type="match status" value="1"/>
</dbReference>
<keyword evidence="1 2" id="KW-0238">DNA-binding</keyword>
<organism evidence="2 3">
    <name type="scientific">Silvimonas iriomotensis</name>
    <dbReference type="NCBI Taxonomy" id="449662"/>
    <lineage>
        <taxon>Bacteria</taxon>
        <taxon>Pseudomonadati</taxon>
        <taxon>Pseudomonadota</taxon>
        <taxon>Betaproteobacteria</taxon>
        <taxon>Neisseriales</taxon>
        <taxon>Chitinibacteraceae</taxon>
        <taxon>Silvimonas</taxon>
    </lineage>
</organism>
<reference evidence="3" key="1">
    <citation type="journal article" date="2019" name="Int. J. Syst. Evol. Microbiol.">
        <title>The Global Catalogue of Microorganisms (GCM) 10K type strain sequencing project: providing services to taxonomists for standard genome sequencing and annotation.</title>
        <authorList>
            <consortium name="The Broad Institute Genomics Platform"/>
            <consortium name="The Broad Institute Genome Sequencing Center for Infectious Disease"/>
            <person name="Wu L."/>
            <person name="Ma J."/>
        </authorList>
    </citation>
    <scope>NUCLEOTIDE SEQUENCE [LARGE SCALE GENOMIC DNA]</scope>
    <source>
        <strain evidence="3">CGMCC 1.8859</strain>
    </source>
</reference>
<name>A0ABQ2P8A7_9NEIS</name>
<dbReference type="EMBL" id="BMLX01000002">
    <property type="protein sequence ID" value="GGP20845.1"/>
    <property type="molecule type" value="Genomic_DNA"/>
</dbReference>
<dbReference type="GO" id="GO:0003677">
    <property type="term" value="F:DNA binding"/>
    <property type="evidence" value="ECO:0007669"/>
    <property type="project" value="UniProtKB-KW"/>
</dbReference>
<accession>A0ABQ2P8A7</accession>
<evidence type="ECO:0000313" key="3">
    <source>
        <dbReference type="Proteomes" id="UP000637267"/>
    </source>
</evidence>
<dbReference type="Gene3D" id="1.10.10.10">
    <property type="entry name" value="Winged helix-like DNA-binding domain superfamily/Winged helix DNA-binding domain"/>
    <property type="match status" value="1"/>
</dbReference>
<dbReference type="SUPFAM" id="SSF46785">
    <property type="entry name" value="Winged helix' DNA-binding domain"/>
    <property type="match status" value="1"/>
</dbReference>
<dbReference type="InterPro" id="IPR036390">
    <property type="entry name" value="WH_DNA-bd_sf"/>
</dbReference>